<dbReference type="AlphaFoldDB" id="A0A4R6C2N4"/>
<keyword evidence="2" id="KW-1185">Reference proteome</keyword>
<proteinExistence type="predicted"/>
<comment type="caution">
    <text evidence="1">The sequence shown here is derived from an EMBL/GenBank/DDBJ whole genome shotgun (WGS) entry which is preliminary data.</text>
</comment>
<dbReference type="EMBL" id="SCWF01000001">
    <property type="protein sequence ID" value="TDM15617.1"/>
    <property type="molecule type" value="Genomic_DNA"/>
</dbReference>
<dbReference type="Proteomes" id="UP000294843">
    <property type="component" value="Unassembled WGS sequence"/>
</dbReference>
<evidence type="ECO:0000313" key="1">
    <source>
        <dbReference type="EMBL" id="TDM15617.1"/>
    </source>
</evidence>
<evidence type="ECO:0000313" key="2">
    <source>
        <dbReference type="Proteomes" id="UP000294843"/>
    </source>
</evidence>
<gene>
    <name evidence="1" type="ORF">ERX55_01550</name>
</gene>
<accession>A0A4R6C2N4</accession>
<protein>
    <submittedName>
        <fullName evidence="1">Uncharacterized protein</fullName>
    </submittedName>
</protein>
<name>A0A4R6C2N4_9STAP</name>
<reference evidence="1 2" key="1">
    <citation type="submission" date="2019-01" db="EMBL/GenBank/DDBJ databases">
        <title>Draft genome sequences of the type strains of six Macrococcus species.</title>
        <authorList>
            <person name="Mazhar S."/>
            <person name="Altermann E."/>
            <person name="Hill C."/>
            <person name="Mcauliffe O."/>
        </authorList>
    </citation>
    <scope>NUCLEOTIDE SEQUENCE [LARGE SCALE GENOMIC DNA]</scope>
    <source>
        <strain evidence="1 2">ATCC 51825</strain>
    </source>
</reference>
<sequence>MKKKYSFRRSLLGFYNLRPEKSDTIIATIPLSSLQKLVPKATEGRFCGTLKCTDAELNEVLNG</sequence>
<organism evidence="1 2">
    <name type="scientific">Macrococcus bovicus</name>
    <dbReference type="NCBI Taxonomy" id="69968"/>
    <lineage>
        <taxon>Bacteria</taxon>
        <taxon>Bacillati</taxon>
        <taxon>Bacillota</taxon>
        <taxon>Bacilli</taxon>
        <taxon>Bacillales</taxon>
        <taxon>Staphylococcaceae</taxon>
        <taxon>Macrococcus</taxon>
    </lineage>
</organism>
<dbReference type="RefSeq" id="WP_133450819.1">
    <property type="nucleotide sequence ID" value="NZ_SCWF01000001.1"/>
</dbReference>